<dbReference type="InterPro" id="IPR036182">
    <property type="entry name" value="PCuAC_sf"/>
</dbReference>
<dbReference type="Proteomes" id="UP000304912">
    <property type="component" value="Chromosome"/>
</dbReference>
<dbReference type="OrthoDB" id="9796962at2"/>
<feature type="signal peptide" evidence="2">
    <location>
        <begin position="1"/>
        <end position="21"/>
    </location>
</feature>
<name>A0A5B7YGF9_9ALTE</name>
<feature type="compositionally biased region" description="Basic and acidic residues" evidence="1">
    <location>
        <begin position="145"/>
        <end position="158"/>
    </location>
</feature>
<feature type="region of interest" description="Disordered" evidence="1">
    <location>
        <begin position="138"/>
        <end position="158"/>
    </location>
</feature>
<dbReference type="Pfam" id="PF04314">
    <property type="entry name" value="PCuAC"/>
    <property type="match status" value="1"/>
</dbReference>
<keyword evidence="4" id="KW-1185">Reference proteome</keyword>
<evidence type="ECO:0000313" key="3">
    <source>
        <dbReference type="EMBL" id="QCZ94731.1"/>
    </source>
</evidence>
<accession>A0A5B7YGF9</accession>
<dbReference type="Gene3D" id="2.60.40.1890">
    <property type="entry name" value="PCu(A)C copper chaperone"/>
    <property type="match status" value="1"/>
</dbReference>
<dbReference type="PANTHER" id="PTHR36302:SF1">
    <property type="entry name" value="COPPER CHAPERONE PCU(A)C"/>
    <property type="match status" value="1"/>
</dbReference>
<gene>
    <name evidence="3" type="ORF">FBQ74_15215</name>
</gene>
<dbReference type="PANTHER" id="PTHR36302">
    <property type="entry name" value="BLR7088 PROTEIN"/>
    <property type="match status" value="1"/>
</dbReference>
<protein>
    <submittedName>
        <fullName evidence="3">Copper chaperone PCu(A)C</fullName>
    </submittedName>
</protein>
<dbReference type="AlphaFoldDB" id="A0A5B7YGF9"/>
<feature type="chain" id="PRO_5022669282" evidence="2">
    <location>
        <begin position="22"/>
        <end position="158"/>
    </location>
</feature>
<dbReference type="PROSITE" id="PS51257">
    <property type="entry name" value="PROKAR_LIPOPROTEIN"/>
    <property type="match status" value="1"/>
</dbReference>
<keyword evidence="2" id="KW-0732">Signal</keyword>
<proteinExistence type="predicted"/>
<sequence>MLMWRQLSILLILCSSFACMAQQPSQIAISDSYLSATFPMANSAAGYFTLTNTSDEPVVVTGISVSSTIAKGASLHETVVDDEIVSMRPLHKLTLNAGQTVRFEAGGKHIMLTGLNKPLTVKMTVDVTFLLGNRPPVSQTFQVHPAEHDKAKSQHDHH</sequence>
<dbReference type="InterPro" id="IPR007410">
    <property type="entry name" value="LpqE-like"/>
</dbReference>
<dbReference type="KEGG" id="salk:FBQ74_15215"/>
<evidence type="ECO:0000313" key="4">
    <source>
        <dbReference type="Proteomes" id="UP000304912"/>
    </source>
</evidence>
<dbReference type="SUPFAM" id="SSF110087">
    <property type="entry name" value="DR1885-like metal-binding protein"/>
    <property type="match status" value="1"/>
</dbReference>
<dbReference type="EMBL" id="CP039852">
    <property type="protein sequence ID" value="QCZ94731.1"/>
    <property type="molecule type" value="Genomic_DNA"/>
</dbReference>
<organism evidence="3 4">
    <name type="scientific">Salinimonas iocasae</name>
    <dbReference type="NCBI Taxonomy" id="2572577"/>
    <lineage>
        <taxon>Bacteria</taxon>
        <taxon>Pseudomonadati</taxon>
        <taxon>Pseudomonadota</taxon>
        <taxon>Gammaproteobacteria</taxon>
        <taxon>Alteromonadales</taxon>
        <taxon>Alteromonadaceae</taxon>
        <taxon>Alteromonas/Salinimonas group</taxon>
        <taxon>Salinimonas</taxon>
    </lineage>
</organism>
<evidence type="ECO:0000256" key="1">
    <source>
        <dbReference type="SAM" id="MobiDB-lite"/>
    </source>
</evidence>
<dbReference type="InterPro" id="IPR058248">
    <property type="entry name" value="Lxx211020-like"/>
</dbReference>
<evidence type="ECO:0000256" key="2">
    <source>
        <dbReference type="SAM" id="SignalP"/>
    </source>
</evidence>
<reference evidence="3 4" key="1">
    <citation type="submission" date="2019-04" db="EMBL/GenBank/DDBJ databases">
        <title>Salinimonas iocasae sp. nov., a halophilic bacterium isolated from the outer tube casing of tubeworms in Okinawa Trough.</title>
        <authorList>
            <person name="Zhang H."/>
            <person name="Wang H."/>
            <person name="Li C."/>
        </authorList>
    </citation>
    <scope>NUCLEOTIDE SEQUENCE [LARGE SCALE GENOMIC DNA]</scope>
    <source>
        <strain evidence="3 4">KX18D6</strain>
    </source>
</reference>